<keyword evidence="3" id="KW-1185">Reference proteome</keyword>
<organism evidence="2 3">
    <name type="scientific">Frankia canadensis</name>
    <dbReference type="NCBI Taxonomy" id="1836972"/>
    <lineage>
        <taxon>Bacteria</taxon>
        <taxon>Bacillati</taxon>
        <taxon>Actinomycetota</taxon>
        <taxon>Actinomycetes</taxon>
        <taxon>Frankiales</taxon>
        <taxon>Frankiaceae</taxon>
        <taxon>Frankia</taxon>
    </lineage>
</organism>
<accession>A0A2I2KMF3</accession>
<evidence type="ECO:0000256" key="1">
    <source>
        <dbReference type="SAM" id="MobiDB-lite"/>
    </source>
</evidence>
<reference evidence="2 3" key="1">
    <citation type="submission" date="2017-06" db="EMBL/GenBank/DDBJ databases">
        <authorList>
            <person name="Kim H.J."/>
            <person name="Triplett B.A."/>
        </authorList>
    </citation>
    <scope>NUCLEOTIDE SEQUENCE [LARGE SCALE GENOMIC DNA]</scope>
    <source>
        <strain evidence="2">FRACA_ARgP5</strain>
    </source>
</reference>
<feature type="region of interest" description="Disordered" evidence="1">
    <location>
        <begin position="59"/>
        <end position="103"/>
    </location>
</feature>
<sequence length="103" mass="10936">MCAMSRNVDGQLRSFHHFGGIEPLMSRVPQVTPSSPIWWRPVRSGAKLATTTRMGVEPGWGVLPASGERTRRASVAGGVRGEGAGLAAGEARAPGSRQRQQSI</sequence>
<name>A0A2I2KMF3_9ACTN</name>
<dbReference type="Proteomes" id="UP000234331">
    <property type="component" value="Unassembled WGS sequence"/>
</dbReference>
<evidence type="ECO:0000313" key="2">
    <source>
        <dbReference type="EMBL" id="SNQ46833.1"/>
    </source>
</evidence>
<proteinExistence type="predicted"/>
<dbReference type="EMBL" id="FZMO01000066">
    <property type="protein sequence ID" value="SNQ46833.1"/>
    <property type="molecule type" value="Genomic_DNA"/>
</dbReference>
<dbReference type="AlphaFoldDB" id="A0A2I2KMF3"/>
<protein>
    <submittedName>
        <fullName evidence="2">Uncharacterized protein</fullName>
    </submittedName>
</protein>
<gene>
    <name evidence="2" type="ORF">FRACA_1580013</name>
</gene>
<evidence type="ECO:0000313" key="3">
    <source>
        <dbReference type="Proteomes" id="UP000234331"/>
    </source>
</evidence>